<dbReference type="Pfam" id="PF04364">
    <property type="entry name" value="DNA_pol3_chi"/>
    <property type="match status" value="1"/>
</dbReference>
<dbReference type="SUPFAM" id="SSF102400">
    <property type="entry name" value="DNA polymerase III chi subunit"/>
    <property type="match status" value="1"/>
</dbReference>
<proteinExistence type="predicted"/>
<evidence type="ECO:0000313" key="1">
    <source>
        <dbReference type="EMBL" id="SDB44372.1"/>
    </source>
</evidence>
<dbReference type="NCBIfam" id="NF004347">
    <property type="entry name" value="PRK05728.1-4"/>
    <property type="match status" value="1"/>
</dbReference>
<sequence>MAEVLFYHLDRQPLDRVLPGLLEKCLERGWRSVVQLGSEERLEAIDAHLWTWREEGFLPHGTSKDGHAAMQPVWLTAGDDNPNEATVRFVADGAGLPDPAGYQRVVMLFDGNDNDAVDRARAAWKEVKAAGHDTTYWQQSDQGRWERKG</sequence>
<dbReference type="PANTHER" id="PTHR38767">
    <property type="entry name" value="DNA POLYMERASE III SUBUNIT CHI"/>
    <property type="match status" value="1"/>
</dbReference>
<dbReference type="Gene3D" id="3.40.50.10110">
    <property type="entry name" value="DNA polymerase III subunit chi"/>
    <property type="match status" value="1"/>
</dbReference>
<protein>
    <submittedName>
        <fullName evidence="1">DNA polymerase III, chi subunit</fullName>
    </submittedName>
</protein>
<evidence type="ECO:0000313" key="2">
    <source>
        <dbReference type="Proteomes" id="UP000199071"/>
    </source>
</evidence>
<dbReference type="RefSeq" id="WP_090878069.1">
    <property type="nucleotide sequence ID" value="NZ_FMXQ01000007.1"/>
</dbReference>
<dbReference type="GO" id="GO:0003887">
    <property type="term" value="F:DNA-directed DNA polymerase activity"/>
    <property type="evidence" value="ECO:0007669"/>
    <property type="project" value="InterPro"/>
</dbReference>
<dbReference type="EMBL" id="FMXQ01000007">
    <property type="protein sequence ID" value="SDB44372.1"/>
    <property type="molecule type" value="Genomic_DNA"/>
</dbReference>
<name>A0A1G6DGW4_9HYPH</name>
<keyword evidence="2" id="KW-1185">Reference proteome</keyword>
<dbReference type="OrthoDB" id="9795973at2"/>
<accession>A0A1G6DGW4</accession>
<dbReference type="GO" id="GO:0003677">
    <property type="term" value="F:DNA binding"/>
    <property type="evidence" value="ECO:0007669"/>
    <property type="project" value="InterPro"/>
</dbReference>
<gene>
    <name evidence="1" type="ORF">SAMN02982931_03378</name>
</gene>
<dbReference type="GO" id="GO:0032298">
    <property type="term" value="P:positive regulation of DNA-templated DNA replication initiation"/>
    <property type="evidence" value="ECO:0007669"/>
    <property type="project" value="TreeGrafter"/>
</dbReference>
<dbReference type="AlphaFoldDB" id="A0A1G6DGW4"/>
<dbReference type="Proteomes" id="UP000199071">
    <property type="component" value="Unassembled WGS sequence"/>
</dbReference>
<dbReference type="InterPro" id="IPR007459">
    <property type="entry name" value="DNA_pol3_chi"/>
</dbReference>
<dbReference type="PANTHER" id="PTHR38767:SF1">
    <property type="entry name" value="DNA POLYMERASE III SUBUNIT CHI"/>
    <property type="match status" value="1"/>
</dbReference>
<reference evidence="1 2" key="1">
    <citation type="submission" date="2016-10" db="EMBL/GenBank/DDBJ databases">
        <authorList>
            <person name="de Groot N.N."/>
        </authorList>
    </citation>
    <scope>NUCLEOTIDE SEQUENCE [LARGE SCALE GENOMIC DNA]</scope>
    <source>
        <strain evidence="1 2">ATCC 35022</strain>
    </source>
</reference>
<dbReference type="STRING" id="665467.SAMN02982931_03378"/>
<dbReference type="GO" id="GO:0006260">
    <property type="term" value="P:DNA replication"/>
    <property type="evidence" value="ECO:0007669"/>
    <property type="project" value="InterPro"/>
</dbReference>
<dbReference type="InterPro" id="IPR036768">
    <property type="entry name" value="PolIII_chi_sf"/>
</dbReference>
<organism evidence="1 2">
    <name type="scientific">Bauldia litoralis</name>
    <dbReference type="NCBI Taxonomy" id="665467"/>
    <lineage>
        <taxon>Bacteria</taxon>
        <taxon>Pseudomonadati</taxon>
        <taxon>Pseudomonadota</taxon>
        <taxon>Alphaproteobacteria</taxon>
        <taxon>Hyphomicrobiales</taxon>
        <taxon>Kaistiaceae</taxon>
        <taxon>Bauldia</taxon>
    </lineage>
</organism>